<dbReference type="RefSeq" id="WP_014127654.1">
    <property type="nucleotide sequence ID" value="NC_016070.1"/>
</dbReference>
<keyword evidence="5" id="KW-0472">Membrane</keyword>
<dbReference type="Pfam" id="PF13416">
    <property type="entry name" value="SBP_bac_8"/>
    <property type="match status" value="1"/>
</dbReference>
<evidence type="ECO:0000256" key="1">
    <source>
        <dbReference type="ARBA" id="ARBA00008520"/>
    </source>
</evidence>
<keyword evidence="3" id="KW-0732">Signal</keyword>
<name>G4RLF5_THETK</name>
<organism evidence="6 7">
    <name type="scientific">Thermoproteus tenax (strain ATCC 35583 / DSM 2078 / JCM 9277 / NBRC 100435 / Kra 1)</name>
    <dbReference type="NCBI Taxonomy" id="768679"/>
    <lineage>
        <taxon>Archaea</taxon>
        <taxon>Thermoproteota</taxon>
        <taxon>Thermoprotei</taxon>
        <taxon>Thermoproteales</taxon>
        <taxon>Thermoproteaceae</taxon>
        <taxon>Thermoproteus</taxon>
    </lineage>
</organism>
<dbReference type="AlphaFoldDB" id="G4RLF5"/>
<dbReference type="STRING" id="768679.TTX_1780"/>
<dbReference type="GO" id="GO:0015768">
    <property type="term" value="P:maltose transport"/>
    <property type="evidence" value="ECO:0007669"/>
    <property type="project" value="TreeGrafter"/>
</dbReference>
<dbReference type="PANTHER" id="PTHR30061">
    <property type="entry name" value="MALTOSE-BINDING PERIPLASMIC PROTEIN"/>
    <property type="match status" value="1"/>
</dbReference>
<dbReference type="GO" id="GO:0042956">
    <property type="term" value="P:maltodextrin transmembrane transport"/>
    <property type="evidence" value="ECO:0007669"/>
    <property type="project" value="TreeGrafter"/>
</dbReference>
<keyword evidence="7" id="KW-1185">Reference proteome</keyword>
<keyword evidence="2" id="KW-0813">Transport</keyword>
<dbReference type="InterPro" id="IPR006059">
    <property type="entry name" value="SBP"/>
</dbReference>
<evidence type="ECO:0000313" key="7">
    <source>
        <dbReference type="Proteomes" id="UP000002654"/>
    </source>
</evidence>
<dbReference type="GO" id="GO:1901982">
    <property type="term" value="F:maltose binding"/>
    <property type="evidence" value="ECO:0007669"/>
    <property type="project" value="TreeGrafter"/>
</dbReference>
<dbReference type="OrthoDB" id="42146at2157"/>
<dbReference type="PaxDb" id="768679-TTX_1780"/>
<dbReference type="GeneID" id="11262664"/>
<dbReference type="eggNOG" id="arCOG00154">
    <property type="taxonomic scope" value="Archaea"/>
</dbReference>
<dbReference type="KEGG" id="ttn:TTX_1780"/>
<feature type="region of interest" description="Disordered" evidence="4">
    <location>
        <begin position="31"/>
        <end position="64"/>
    </location>
</feature>
<gene>
    <name evidence="6" type="primary">malE</name>
    <name evidence="6" type="ordered locus">TTX_1780</name>
</gene>
<feature type="transmembrane region" description="Helical" evidence="5">
    <location>
        <begin position="7"/>
        <end position="27"/>
    </location>
</feature>
<accession>G4RLF5</accession>
<evidence type="ECO:0000256" key="2">
    <source>
        <dbReference type="ARBA" id="ARBA00022448"/>
    </source>
</evidence>
<dbReference type="PANTHER" id="PTHR30061:SF50">
    <property type="entry name" value="MALTOSE_MALTODEXTRIN-BINDING PERIPLASMIC PROTEIN"/>
    <property type="match status" value="1"/>
</dbReference>
<evidence type="ECO:0000256" key="3">
    <source>
        <dbReference type="ARBA" id="ARBA00022729"/>
    </source>
</evidence>
<reference evidence="6 7" key="1">
    <citation type="journal article" date="2011" name="PLoS ONE">
        <title>The complete genome sequence of Thermoproteus tenax: a physiologically versatile member of the Crenarchaeota.</title>
        <authorList>
            <person name="Siebers B."/>
            <person name="Zaparty M."/>
            <person name="Raddatz G."/>
            <person name="Tjaden B."/>
            <person name="Albers S.V."/>
            <person name="Bell S.D."/>
            <person name="Blombach F."/>
            <person name="Kletzin A."/>
            <person name="Kyrpides N."/>
            <person name="Lanz C."/>
            <person name="Plagens A."/>
            <person name="Rampp M."/>
            <person name="Rosinus A."/>
            <person name="von Jan M."/>
            <person name="Makarova K.S."/>
            <person name="Klenk H.P."/>
            <person name="Schuster S.C."/>
            <person name="Hensel R."/>
        </authorList>
    </citation>
    <scope>NUCLEOTIDE SEQUENCE [LARGE SCALE GENOMIC DNA]</scope>
    <source>
        <strain evidence="7">ATCC 35583 / DSM 2078 / JCM 9277 / NBRC 100435 / Kra 1</strain>
    </source>
</reference>
<dbReference type="GO" id="GO:0055052">
    <property type="term" value="C:ATP-binding cassette (ABC) transporter complex, substrate-binding subunit-containing"/>
    <property type="evidence" value="ECO:0007669"/>
    <property type="project" value="TreeGrafter"/>
</dbReference>
<evidence type="ECO:0000256" key="5">
    <source>
        <dbReference type="SAM" id="Phobius"/>
    </source>
</evidence>
<keyword evidence="5" id="KW-0812">Transmembrane</keyword>
<dbReference type="EMBL" id="FN869859">
    <property type="protein sequence ID" value="CCC82400.1"/>
    <property type="molecule type" value="Genomic_DNA"/>
</dbReference>
<protein>
    <submittedName>
        <fullName evidence="6">Maltose transport system substrate-binding protein</fullName>
    </submittedName>
</protein>
<dbReference type="PATRIC" id="fig|768679.9.peg.1802"/>
<dbReference type="SUPFAM" id="SSF53850">
    <property type="entry name" value="Periplasmic binding protein-like II"/>
    <property type="match status" value="1"/>
</dbReference>
<dbReference type="Gene3D" id="3.40.190.10">
    <property type="entry name" value="Periplasmic binding protein-like II"/>
    <property type="match status" value="2"/>
</dbReference>
<proteinExistence type="inferred from homology"/>
<comment type="similarity">
    <text evidence="1">Belongs to the bacterial solute-binding protein 1 family.</text>
</comment>
<evidence type="ECO:0000313" key="6">
    <source>
        <dbReference type="EMBL" id="CCC82400.1"/>
    </source>
</evidence>
<evidence type="ECO:0000256" key="4">
    <source>
        <dbReference type="SAM" id="MobiDB-lite"/>
    </source>
</evidence>
<dbReference type="Proteomes" id="UP000002654">
    <property type="component" value="Chromosome"/>
</dbReference>
<keyword evidence="5" id="KW-1133">Transmembrane helix</keyword>
<sequence>MRGLGKTTAIAIVVVIVLIIAVAAYFATRTPSAPPTATTSPTTSSAPTQTTTTSTSTTTATQTTTSLAPPFSLSSLLNPNFVCNQLLQGQTVTISVWDTYGPPEDAGFNATLAAFQSAYPCIKVQVTRGVGIATANFISAAKAGQAPNVYRDTSDDAGKLFAAGLILNLNQYINPADIEASYIPISVNNFMLGTSIYGLPDNVNYIVMYYNKKYINNTLTQKMFGVDVDQLNTNQLMQLCKFINSTYHVWCIAYGMGQEWGYRFAAWFAGFGGQIFAPNGMPQLNSTAMVNALKFWYNMTYVWSYNAPGMTPSLEQQLFTQGEAAIIFDGPWDLKIYEKALGPSLGAAPLPVVSQTGLRAAPFVGSTGWVVSVPKASGATQQQIYASLAFIAFVTSKEAEMNLWKYAGDIPAQKDAYAAVMSQLSSGALQPAYMNDVYKGILEQAQYGQKFPNVPQMSFYWPCFHQYATLYFANRTITAEQAAQGMESCMISNMQQAGLMPTS</sequence>
<dbReference type="HOGENOM" id="CLU_568182_0_0_2"/>